<keyword evidence="6" id="KW-0067">ATP-binding</keyword>
<dbReference type="InterPro" id="IPR003593">
    <property type="entry name" value="AAA+_ATPase"/>
</dbReference>
<proteinExistence type="predicted"/>
<dbReference type="PROSITE" id="PS50893">
    <property type="entry name" value="ABC_TRANSPORTER_2"/>
    <property type="match status" value="2"/>
</dbReference>
<dbReference type="SMART" id="SM00382">
    <property type="entry name" value="AAA"/>
    <property type="match status" value="2"/>
</dbReference>
<evidence type="ECO:0000259" key="10">
    <source>
        <dbReference type="PROSITE" id="PS50893"/>
    </source>
</evidence>
<dbReference type="PROSITE" id="PS50929">
    <property type="entry name" value="ABC_TM1F"/>
    <property type="match status" value="1"/>
</dbReference>
<feature type="transmembrane region" description="Helical" evidence="9">
    <location>
        <begin position="517"/>
        <end position="535"/>
    </location>
</feature>
<evidence type="ECO:0000256" key="2">
    <source>
        <dbReference type="ARBA" id="ARBA00022448"/>
    </source>
</evidence>
<feature type="transmembrane region" description="Helical" evidence="9">
    <location>
        <begin position="396"/>
        <end position="417"/>
    </location>
</feature>
<dbReference type="Proteomes" id="UP001338125">
    <property type="component" value="Unassembled WGS sequence"/>
</dbReference>
<keyword evidence="5" id="KW-0547">Nucleotide-binding</keyword>
<name>A0ABR0S9F2_9HYPO</name>
<sequence>MSSHAVTSCSIDVQDTFGPVVDSHCLDGFDFTLLFEETILTILPLGITAFASSALAPVWGYGVYILLARADNTRTLTKGVAFASLSLFETLNQPLMFAINAAEDFRIVVNSFRRIQEYITSEEHEDYRLSPRRTSHVVILDFLNQMGMRYLSKNSQIHGQVLIDDAVLKNLNFELPKSQTTMIFGPVGTGKSSFLKLLLGEMPYISGSVSVIFLRAAYCPQSPWLLRGTIQKNIVGMSEWDSKWYETVVHACMLSALARALYSRNSFMILDDVLTGLDRTTEQSILDGVFGPDGLLKRLRSTVVLATNSSNHLQFASHIIVLNEAGHIERQGPPNSISVNELLKKDGFQPSAPTALPEPEIPVEILQQIDAVKCHEPETNRKTGDLKIYAYYAKIAGWWTILAYLLACAAFVFGVTFPSIWLQWWTDANSKHPNERIGYWLGVYAALAIITMIGCAVSDCVFNLIVVPKTSKKFHELLLDTTMRAPATFLTSTDTGTTVNRFSQDLELIDNDLPKSLDSTVFQFMSAIVSAILIFTGSGYVAAAIPLCIFCLGLIQYYYLRTSRQLRLLDIEAKAPLFSHFLETIHGVSCLRAYGWTERYTERSYEVLNTSQKPYYLMWCIQRWLALVLDLFVAGVAILLVALATNIHNGSTGFLGVALFNIVTFSSTLQTLVTEWMQVETAIGAINRIRSYVMNVKNENLPGEVNAVPPIGLRAERLHSRTSQLPGERIAICGRTGSGKSSLISVLLRLLEIDTGSIEIDNVDISTIPREELRKRLNTLPQEPFFLHGSVRENMDPLQGADDEFIIKALRARQLFCLARAVVKPGNILIMDEATSSTDADTEELMQRIIRDNFSGRTVISVVHKLHTILDYDHVLLLDKGRVMESGNPQALLATPASAFRKLYESLQ</sequence>
<dbReference type="PANTHER" id="PTHR24223">
    <property type="entry name" value="ATP-BINDING CASSETTE SUB-FAMILY C"/>
    <property type="match status" value="1"/>
</dbReference>
<evidence type="ECO:0000313" key="13">
    <source>
        <dbReference type="Proteomes" id="UP001338125"/>
    </source>
</evidence>
<feature type="transmembrane region" description="Helical" evidence="9">
    <location>
        <begin position="541"/>
        <end position="560"/>
    </location>
</feature>
<dbReference type="InterPro" id="IPR003439">
    <property type="entry name" value="ABC_transporter-like_ATP-bd"/>
</dbReference>
<dbReference type="Gene3D" id="3.40.50.300">
    <property type="entry name" value="P-loop containing nucleotide triphosphate hydrolases"/>
    <property type="match status" value="4"/>
</dbReference>
<feature type="transmembrane region" description="Helical" evidence="9">
    <location>
        <begin position="624"/>
        <end position="647"/>
    </location>
</feature>
<dbReference type="CDD" id="cd18580">
    <property type="entry name" value="ABC_6TM_ABCC_D2"/>
    <property type="match status" value="1"/>
</dbReference>
<feature type="transmembrane region" description="Helical" evidence="9">
    <location>
        <begin position="39"/>
        <end position="67"/>
    </location>
</feature>
<protein>
    <submittedName>
        <fullName evidence="12">ABC transporter gloK</fullName>
    </submittedName>
</protein>
<dbReference type="InterPro" id="IPR036640">
    <property type="entry name" value="ABC1_TM_sf"/>
</dbReference>
<dbReference type="SUPFAM" id="SSF90123">
    <property type="entry name" value="ABC transporter transmembrane region"/>
    <property type="match status" value="1"/>
</dbReference>
<evidence type="ECO:0000256" key="7">
    <source>
        <dbReference type="ARBA" id="ARBA00022989"/>
    </source>
</evidence>
<keyword evidence="3" id="KW-1003">Cell membrane</keyword>
<keyword evidence="13" id="KW-1185">Reference proteome</keyword>
<dbReference type="EMBL" id="JAVFKD010000015">
    <property type="protein sequence ID" value="KAK5988781.1"/>
    <property type="molecule type" value="Genomic_DNA"/>
</dbReference>
<comment type="caution">
    <text evidence="12">The sequence shown here is derived from an EMBL/GenBank/DDBJ whole genome shotgun (WGS) entry which is preliminary data.</text>
</comment>
<accession>A0ABR0S9F2</accession>
<dbReference type="InterPro" id="IPR044726">
    <property type="entry name" value="ABCC_6TM_D2"/>
</dbReference>
<feature type="domain" description="ABC transporter" evidence="10">
    <location>
        <begin position="696"/>
        <end position="905"/>
    </location>
</feature>
<organism evidence="12 13">
    <name type="scientific">Cladobotryum mycophilum</name>
    <dbReference type="NCBI Taxonomy" id="491253"/>
    <lineage>
        <taxon>Eukaryota</taxon>
        <taxon>Fungi</taxon>
        <taxon>Dikarya</taxon>
        <taxon>Ascomycota</taxon>
        <taxon>Pezizomycotina</taxon>
        <taxon>Sordariomycetes</taxon>
        <taxon>Hypocreomycetidae</taxon>
        <taxon>Hypocreales</taxon>
        <taxon>Hypocreaceae</taxon>
        <taxon>Cladobotryum</taxon>
    </lineage>
</organism>
<dbReference type="InterPro" id="IPR027417">
    <property type="entry name" value="P-loop_NTPase"/>
</dbReference>
<dbReference type="Pfam" id="PF00005">
    <property type="entry name" value="ABC_tran"/>
    <property type="match status" value="2"/>
</dbReference>
<keyword evidence="8 9" id="KW-0472">Membrane</keyword>
<feature type="domain" description="ABC transmembrane type-1" evidence="11">
    <location>
        <begin position="401"/>
        <end position="681"/>
    </location>
</feature>
<evidence type="ECO:0000256" key="9">
    <source>
        <dbReference type="SAM" id="Phobius"/>
    </source>
</evidence>
<evidence type="ECO:0000256" key="4">
    <source>
        <dbReference type="ARBA" id="ARBA00022692"/>
    </source>
</evidence>
<dbReference type="Pfam" id="PF00664">
    <property type="entry name" value="ABC_membrane"/>
    <property type="match status" value="1"/>
</dbReference>
<evidence type="ECO:0000313" key="12">
    <source>
        <dbReference type="EMBL" id="KAK5988781.1"/>
    </source>
</evidence>
<keyword evidence="7 9" id="KW-1133">Transmembrane helix</keyword>
<reference evidence="12 13" key="1">
    <citation type="submission" date="2024-01" db="EMBL/GenBank/DDBJ databases">
        <title>Complete genome of Cladobotryum mycophilum ATHUM6906.</title>
        <authorList>
            <person name="Christinaki A.C."/>
            <person name="Myridakis A.I."/>
            <person name="Kouvelis V.N."/>
        </authorList>
    </citation>
    <scope>NUCLEOTIDE SEQUENCE [LARGE SCALE GENOMIC DNA]</scope>
    <source>
        <strain evidence="12 13">ATHUM6906</strain>
    </source>
</reference>
<dbReference type="Gene3D" id="1.20.1560.10">
    <property type="entry name" value="ABC transporter type 1, transmembrane domain"/>
    <property type="match status" value="2"/>
</dbReference>
<comment type="subcellular location">
    <subcellularLocation>
        <location evidence="1">Cell membrane</location>
        <topology evidence="1">Multi-pass membrane protein</topology>
    </subcellularLocation>
</comment>
<feature type="domain" description="ABC transporter" evidence="10">
    <location>
        <begin position="152"/>
        <end position="349"/>
    </location>
</feature>
<feature type="transmembrane region" description="Helical" evidence="9">
    <location>
        <begin position="437"/>
        <end position="466"/>
    </location>
</feature>
<dbReference type="InterPro" id="IPR011527">
    <property type="entry name" value="ABC1_TM_dom"/>
</dbReference>
<keyword evidence="2" id="KW-0813">Transport</keyword>
<dbReference type="PANTHER" id="PTHR24223:SF399">
    <property type="entry name" value="ABC TRANSPORTER ATNG"/>
    <property type="match status" value="1"/>
</dbReference>
<gene>
    <name evidence="12" type="ORF">PT974_10271</name>
</gene>
<evidence type="ECO:0000256" key="5">
    <source>
        <dbReference type="ARBA" id="ARBA00022741"/>
    </source>
</evidence>
<evidence type="ECO:0000256" key="6">
    <source>
        <dbReference type="ARBA" id="ARBA00022840"/>
    </source>
</evidence>
<dbReference type="SUPFAM" id="SSF52540">
    <property type="entry name" value="P-loop containing nucleoside triphosphate hydrolases"/>
    <property type="match status" value="2"/>
</dbReference>
<evidence type="ECO:0000259" key="11">
    <source>
        <dbReference type="PROSITE" id="PS50929"/>
    </source>
</evidence>
<evidence type="ECO:0000256" key="8">
    <source>
        <dbReference type="ARBA" id="ARBA00023136"/>
    </source>
</evidence>
<evidence type="ECO:0000256" key="1">
    <source>
        <dbReference type="ARBA" id="ARBA00004651"/>
    </source>
</evidence>
<evidence type="ECO:0000256" key="3">
    <source>
        <dbReference type="ARBA" id="ARBA00022475"/>
    </source>
</evidence>
<keyword evidence="4 9" id="KW-0812">Transmembrane</keyword>
<dbReference type="InterPro" id="IPR050173">
    <property type="entry name" value="ABC_transporter_C-like"/>
</dbReference>